<proteinExistence type="inferred from homology"/>
<feature type="transmembrane region" description="Helical" evidence="7">
    <location>
        <begin position="776"/>
        <end position="798"/>
    </location>
</feature>
<organism evidence="10 11">
    <name type="scientific">Wenzhouxiangella sediminis</name>
    <dbReference type="NCBI Taxonomy" id="1792836"/>
    <lineage>
        <taxon>Bacteria</taxon>
        <taxon>Pseudomonadati</taxon>
        <taxon>Pseudomonadota</taxon>
        <taxon>Gammaproteobacteria</taxon>
        <taxon>Chromatiales</taxon>
        <taxon>Wenzhouxiangellaceae</taxon>
        <taxon>Wenzhouxiangella</taxon>
    </lineage>
</organism>
<keyword evidence="11" id="KW-1185">Reference proteome</keyword>
<keyword evidence="3 7" id="KW-0812">Transmembrane</keyword>
<dbReference type="GO" id="GO:0022857">
    <property type="term" value="F:transmembrane transporter activity"/>
    <property type="evidence" value="ECO:0007669"/>
    <property type="project" value="TreeGrafter"/>
</dbReference>
<sequence length="812" mass="87520">MHILHDFKFAKRQIAKRPGFAAAVILTLALGIGANSAIFSMINGLMLKPLPYPEGEQLVAVYNTYPKMGLPNAGVSVPDYIDRRDRTEVFQSTAMYTWNGMNLTGEGNPERLLALRTTPSLFEVLRIKPMLGRTLGEEHAEIGNDRAVVLSHGLWQAAFGAREGIVGEDIRLNGEPYEVVGVMPAGFVFPNQNVQLWMPFAFTPQQMSDEERGREFSNMIARLKPGASTEQAQQQVDRIHEINRERAPAGVAEFWANSGFGGRVVNYREELIGELRGPLWLLQVAVAFVLLIACANVANLMLARVTARRRELSVRKAMGAASRRIVAQILCESGLLALLGGFAGLLVAWYGLELLTLAGLGSTNELFDIRLDGTVFAFALGIAMTTGVLFGVVPALAAVRGNTAEVLKEGGRSASSGRGAQLTRSTLVVAQVAIAAMLLVGSGLLIRSFMELQGTDAGFNPEGVLTAGLSLPDNPYDDPAAMRDFHDRLVARLEAIPGVVAAGMTNVAPFEGGNSQSSYSIEGYEPGPGENSPHGMVRRADSGYFEAMEIPVLSGRAFTPEDGPDNPVAVIDEILARRYFPDENPIGRRIGFDDEENPEWFTVVGVVGTVKHSGLDEQVSKETYYLPIRNAAVGSPTLVLRTAMPPAGLIDPLREAVREIDPQLPLTRIRTMEEMIDVSLQTRRAPMLLLMVFAGVALALSAIGIYGVLAYSVSQRTGELGVRMALGARIGDILQLVMRQGGRLVAIGLALGLVAALALTGMISSQLYGVSRFDPFVLIGVVVFLGLIAALACLIPAWRAACVNPIEALRYE</sequence>
<feature type="transmembrane region" description="Helical" evidence="7">
    <location>
        <begin position="687"/>
        <end position="713"/>
    </location>
</feature>
<evidence type="ECO:0000313" key="10">
    <source>
        <dbReference type="EMBL" id="RFF30219.1"/>
    </source>
</evidence>
<comment type="subcellular location">
    <subcellularLocation>
        <location evidence="1">Cell membrane</location>
        <topology evidence="1">Multi-pass membrane protein</topology>
    </subcellularLocation>
</comment>
<feature type="transmembrane region" description="Helical" evidence="7">
    <location>
        <begin position="375"/>
        <end position="399"/>
    </location>
</feature>
<dbReference type="Pfam" id="PF12704">
    <property type="entry name" value="MacB_PCD"/>
    <property type="match status" value="2"/>
</dbReference>
<evidence type="ECO:0000259" key="9">
    <source>
        <dbReference type="Pfam" id="PF12704"/>
    </source>
</evidence>
<dbReference type="InterPro" id="IPR017800">
    <property type="entry name" value="ADOP"/>
</dbReference>
<feature type="domain" description="MacB-like periplasmic core" evidence="9">
    <location>
        <begin position="423"/>
        <end position="632"/>
    </location>
</feature>
<keyword evidence="2" id="KW-1003">Cell membrane</keyword>
<evidence type="ECO:0000256" key="7">
    <source>
        <dbReference type="SAM" id="Phobius"/>
    </source>
</evidence>
<comment type="similarity">
    <text evidence="6">Belongs to the ABC-4 integral membrane protein family.</text>
</comment>
<comment type="caution">
    <text evidence="10">The sequence shown here is derived from an EMBL/GenBank/DDBJ whole genome shotgun (WGS) entry which is preliminary data.</text>
</comment>
<dbReference type="InterPro" id="IPR003838">
    <property type="entry name" value="ABC3_permease_C"/>
</dbReference>
<dbReference type="OrthoDB" id="5711186at2"/>
<dbReference type="PANTHER" id="PTHR30572:SF4">
    <property type="entry name" value="ABC TRANSPORTER PERMEASE YTRF"/>
    <property type="match status" value="1"/>
</dbReference>
<feature type="transmembrane region" description="Helical" evidence="7">
    <location>
        <begin position="427"/>
        <end position="446"/>
    </location>
</feature>
<accession>A0A3E1K864</accession>
<feature type="transmembrane region" description="Helical" evidence="7">
    <location>
        <begin position="20"/>
        <end position="42"/>
    </location>
</feature>
<dbReference type="GO" id="GO:0005886">
    <property type="term" value="C:plasma membrane"/>
    <property type="evidence" value="ECO:0007669"/>
    <property type="project" value="UniProtKB-SubCell"/>
</dbReference>
<feature type="transmembrane region" description="Helical" evidence="7">
    <location>
        <begin position="325"/>
        <end position="352"/>
    </location>
</feature>
<evidence type="ECO:0000259" key="8">
    <source>
        <dbReference type="Pfam" id="PF02687"/>
    </source>
</evidence>
<evidence type="ECO:0000256" key="5">
    <source>
        <dbReference type="ARBA" id="ARBA00023136"/>
    </source>
</evidence>
<dbReference type="Proteomes" id="UP000260351">
    <property type="component" value="Unassembled WGS sequence"/>
</dbReference>
<dbReference type="PANTHER" id="PTHR30572">
    <property type="entry name" value="MEMBRANE COMPONENT OF TRANSPORTER-RELATED"/>
    <property type="match status" value="1"/>
</dbReference>
<dbReference type="NCBIfam" id="TIGR03434">
    <property type="entry name" value="ADOP"/>
    <property type="match status" value="1"/>
</dbReference>
<evidence type="ECO:0000256" key="4">
    <source>
        <dbReference type="ARBA" id="ARBA00022989"/>
    </source>
</evidence>
<evidence type="ECO:0000256" key="1">
    <source>
        <dbReference type="ARBA" id="ARBA00004651"/>
    </source>
</evidence>
<protein>
    <submittedName>
        <fullName evidence="10">ABC transporter permease</fullName>
    </submittedName>
</protein>
<dbReference type="EMBL" id="QUZK01000037">
    <property type="protein sequence ID" value="RFF30219.1"/>
    <property type="molecule type" value="Genomic_DNA"/>
</dbReference>
<gene>
    <name evidence="10" type="ORF">DZC52_09065</name>
</gene>
<dbReference type="InterPro" id="IPR050250">
    <property type="entry name" value="Macrolide_Exporter_MacB"/>
</dbReference>
<evidence type="ECO:0000256" key="3">
    <source>
        <dbReference type="ARBA" id="ARBA00022692"/>
    </source>
</evidence>
<feature type="domain" description="ABC3 transporter permease C-terminal" evidence="8">
    <location>
        <begin position="285"/>
        <end position="402"/>
    </location>
</feature>
<reference evidence="10 11" key="1">
    <citation type="submission" date="2018-08" db="EMBL/GenBank/DDBJ databases">
        <title>Wenzhouxiangella salilacus sp. nov., a novel bacterium isolated from a saline lake in Xinjiang Province, China.</title>
        <authorList>
            <person name="Han S."/>
        </authorList>
    </citation>
    <scope>NUCLEOTIDE SEQUENCE [LARGE SCALE GENOMIC DNA]</scope>
    <source>
        <strain evidence="10 11">XDB06</strain>
    </source>
</reference>
<keyword evidence="4 7" id="KW-1133">Transmembrane helix</keyword>
<evidence type="ECO:0000256" key="2">
    <source>
        <dbReference type="ARBA" id="ARBA00022475"/>
    </source>
</evidence>
<keyword evidence="5 7" id="KW-0472">Membrane</keyword>
<feature type="transmembrane region" description="Helical" evidence="7">
    <location>
        <begin position="280"/>
        <end position="305"/>
    </location>
</feature>
<dbReference type="AlphaFoldDB" id="A0A3E1K864"/>
<name>A0A3E1K864_9GAMM</name>
<feature type="domain" description="MacB-like periplasmic core" evidence="9">
    <location>
        <begin position="23"/>
        <end position="238"/>
    </location>
</feature>
<dbReference type="RefSeq" id="WP_116650820.1">
    <property type="nucleotide sequence ID" value="NZ_QUZK01000037.1"/>
</dbReference>
<evidence type="ECO:0000256" key="6">
    <source>
        <dbReference type="ARBA" id="ARBA00038076"/>
    </source>
</evidence>
<feature type="domain" description="ABC3 transporter permease C-terminal" evidence="8">
    <location>
        <begin position="691"/>
        <end position="802"/>
    </location>
</feature>
<dbReference type="Pfam" id="PF02687">
    <property type="entry name" value="FtsX"/>
    <property type="match status" value="2"/>
</dbReference>
<dbReference type="InterPro" id="IPR025857">
    <property type="entry name" value="MacB_PCD"/>
</dbReference>
<feature type="transmembrane region" description="Helical" evidence="7">
    <location>
        <begin position="744"/>
        <end position="764"/>
    </location>
</feature>
<evidence type="ECO:0000313" key="11">
    <source>
        <dbReference type="Proteomes" id="UP000260351"/>
    </source>
</evidence>